<dbReference type="GO" id="GO:0016887">
    <property type="term" value="F:ATP hydrolysis activity"/>
    <property type="evidence" value="ECO:0007669"/>
    <property type="project" value="InterPro"/>
</dbReference>
<keyword evidence="3" id="KW-0378">Hydrolase</keyword>
<dbReference type="Gene3D" id="3.40.50.300">
    <property type="entry name" value="P-loop containing nucleotide triphosphate hydrolases"/>
    <property type="match status" value="1"/>
</dbReference>
<dbReference type="AlphaFoldDB" id="I1DZY3"/>
<keyword evidence="3" id="KW-0255">Endonuclease</keyword>
<dbReference type="InterPro" id="IPR027417">
    <property type="entry name" value="P-loop_NTPase"/>
</dbReference>
<dbReference type="EMBL" id="BAFK01000015">
    <property type="protein sequence ID" value="GAB59611.1"/>
    <property type="molecule type" value="Genomic_DNA"/>
</dbReference>
<feature type="domain" description="OLD protein-like TOPRIM" evidence="2">
    <location>
        <begin position="407"/>
        <end position="470"/>
    </location>
</feature>
<feature type="domain" description="ATPase AAA-type core" evidence="1">
    <location>
        <begin position="221"/>
        <end position="356"/>
    </location>
</feature>
<evidence type="ECO:0000259" key="1">
    <source>
        <dbReference type="Pfam" id="PF13304"/>
    </source>
</evidence>
<dbReference type="PANTHER" id="PTHR43581:SF4">
    <property type="entry name" value="ATP_GTP PHOSPHATASE"/>
    <property type="match status" value="1"/>
</dbReference>
<dbReference type="InterPro" id="IPR051396">
    <property type="entry name" value="Bact_Antivir_Def_Nuclease"/>
</dbReference>
<comment type="caution">
    <text evidence="3">The sequence shown here is derived from an EMBL/GenBank/DDBJ whole genome shotgun (WGS) entry which is preliminary data.</text>
</comment>
<organism evidence="3 4">
    <name type="scientific">Rheinheimera nanhaiensis E407-8</name>
    <dbReference type="NCBI Taxonomy" id="562729"/>
    <lineage>
        <taxon>Bacteria</taxon>
        <taxon>Pseudomonadati</taxon>
        <taxon>Pseudomonadota</taxon>
        <taxon>Gammaproteobacteria</taxon>
        <taxon>Chromatiales</taxon>
        <taxon>Chromatiaceae</taxon>
        <taxon>Rheinheimera</taxon>
    </lineage>
</organism>
<dbReference type="GO" id="GO:0004519">
    <property type="term" value="F:endonuclease activity"/>
    <property type="evidence" value="ECO:0007669"/>
    <property type="project" value="UniProtKB-KW"/>
</dbReference>
<accession>I1DZY3</accession>
<evidence type="ECO:0000313" key="4">
    <source>
        <dbReference type="Proteomes" id="UP000004374"/>
    </source>
</evidence>
<evidence type="ECO:0000259" key="2">
    <source>
        <dbReference type="Pfam" id="PF20469"/>
    </source>
</evidence>
<dbReference type="OrthoDB" id="104167at2"/>
<dbReference type="Pfam" id="PF11398">
    <property type="entry name" value="DUF2813"/>
    <property type="match status" value="1"/>
</dbReference>
<dbReference type="SUPFAM" id="SSF52540">
    <property type="entry name" value="P-loop containing nucleoside triphosphate hydrolases"/>
    <property type="match status" value="1"/>
</dbReference>
<proteinExistence type="predicted"/>
<protein>
    <submittedName>
        <fullName evidence="3">ATP-dependent endonuclease of the OLD family</fullName>
    </submittedName>
</protein>
<sequence length="642" mass="72455">MKLHSIRISNFQSFGAEPTELTLENITYLIGPNGSGKTAALQALCRLFAFDPSLRRIQRSDFHVPHDEQEAPEERQLWIEADFVFPELEDEEDNSTVAPHFSHMRLDDPDGIPRVRYRLSATMGLDGDIDETFVYVLEAGPDGSPLNPQTVPRSERNHIQVHYLPARRDPTDHIAYGTNALLGRLLRAVNWENEREEVKGFTDQISESLAANPSVNAFSAHLKKTWSTLHKGSYFTDPKITFVASEIEALLRHLSVSFSPGHDDNLVDFSRLSDGQKSMLYLSLVLSSQAVGRAVLAGEDDSFDPEKLRPPVFTLIALEEPENSLSPHYLGRIVSALNSMTSNEDAQALIATHAPSMLRRVDPEYIRYLRLTETRQSKITKIQLPSRKDEAHKFVREAVQAFPEIYFSRLVVLGEGDSEEIVLPRIFSAKGVPVDESAVTVAPLGGRHVNHFWRLLSALEIPYITLLDLDVSRHNGGWGRIKYVNDQLKKLTPAHALPDTWIISAWNDESIPIRTHHFFEDGTKDLFKELEKKNIFFSEPLDLDFSMLLAFPEQYSKENYKAPTVSTVKAVLGNSHHNPKQYSLKERKLFNTYHKRFKLGSKPTAHIDALAQISDKNLLSNIPKSFGRLADAVIAKLAELPE</sequence>
<gene>
    <name evidence="3" type="ORF">RNAN_2617</name>
</gene>
<dbReference type="Pfam" id="PF20469">
    <property type="entry name" value="OLD-like_TOPRIM"/>
    <property type="match status" value="1"/>
</dbReference>
<dbReference type="InterPro" id="IPR003959">
    <property type="entry name" value="ATPase_AAA_core"/>
</dbReference>
<dbReference type="STRING" id="562729.RNAN_2617"/>
<keyword evidence="4" id="KW-1185">Reference proteome</keyword>
<evidence type="ECO:0000313" key="3">
    <source>
        <dbReference type="EMBL" id="GAB59611.1"/>
    </source>
</evidence>
<dbReference type="InterPro" id="IPR022602">
    <property type="entry name" value="DUF2813"/>
</dbReference>
<dbReference type="GO" id="GO:0005524">
    <property type="term" value="F:ATP binding"/>
    <property type="evidence" value="ECO:0007669"/>
    <property type="project" value="InterPro"/>
</dbReference>
<reference evidence="3 4" key="1">
    <citation type="journal article" date="2012" name="J. Bacteriol.">
        <title>Genome Sequence of the Protease-Producing Bacterium Rheinheimera nanhaiensis E407-8T, Isolated from Deep-Sea Sediment of the South China Sea.</title>
        <authorList>
            <person name="Zhang X.-Y."/>
            <person name="Zhang Y.-J."/>
            <person name="Qin Q.-L."/>
            <person name="Xie B.-B."/>
            <person name="Chen X.-L."/>
            <person name="Zhou B.-C."/>
            <person name="Zhang Y.-Z."/>
        </authorList>
    </citation>
    <scope>NUCLEOTIDE SEQUENCE [LARGE SCALE GENOMIC DNA]</scope>
    <source>
        <strain evidence="3 4">E407-8</strain>
    </source>
</reference>
<dbReference type="Pfam" id="PF13304">
    <property type="entry name" value="AAA_21"/>
    <property type="match status" value="1"/>
</dbReference>
<dbReference type="CDD" id="cd01026">
    <property type="entry name" value="TOPRIM_OLD"/>
    <property type="match status" value="1"/>
</dbReference>
<dbReference type="InterPro" id="IPR034139">
    <property type="entry name" value="TOPRIM_OLD"/>
</dbReference>
<keyword evidence="3" id="KW-0540">Nuclease</keyword>
<dbReference type="RefSeq" id="WP_008222366.1">
    <property type="nucleotide sequence ID" value="NZ_BAFK01000015.1"/>
</dbReference>
<dbReference type="PANTHER" id="PTHR43581">
    <property type="entry name" value="ATP/GTP PHOSPHATASE"/>
    <property type="match status" value="1"/>
</dbReference>
<name>I1DZY3_9GAMM</name>
<dbReference type="Proteomes" id="UP000004374">
    <property type="component" value="Unassembled WGS sequence"/>
</dbReference>